<dbReference type="GO" id="GO:0003755">
    <property type="term" value="F:peptidyl-prolyl cis-trans isomerase activity"/>
    <property type="evidence" value="ECO:0007669"/>
    <property type="project" value="UniProtKB-KW"/>
</dbReference>
<feature type="signal peptide" evidence="5">
    <location>
        <begin position="1"/>
        <end position="20"/>
    </location>
</feature>
<proteinExistence type="inferred from homology"/>
<dbReference type="CDD" id="cd00317">
    <property type="entry name" value="cyclophilin"/>
    <property type="match status" value="1"/>
</dbReference>
<protein>
    <recommendedName>
        <fullName evidence="2">peptidylprolyl isomerase</fullName>
        <ecNumber evidence="2">5.2.1.8</ecNumber>
    </recommendedName>
</protein>
<name>A0A2W7NG47_9BACT</name>
<dbReference type="RefSeq" id="WP_111444356.1">
    <property type="nucleotide sequence ID" value="NZ_QKZK01000004.1"/>
</dbReference>
<feature type="chain" id="PRO_5015932873" description="peptidylprolyl isomerase" evidence="5">
    <location>
        <begin position="21"/>
        <end position="269"/>
    </location>
</feature>
<keyword evidence="3" id="KW-0697">Rotamase</keyword>
<dbReference type="InterPro" id="IPR002130">
    <property type="entry name" value="Cyclophilin-type_PPIase_dom"/>
</dbReference>
<evidence type="ECO:0000259" key="6">
    <source>
        <dbReference type="PROSITE" id="PS50072"/>
    </source>
</evidence>
<keyword evidence="8" id="KW-1185">Reference proteome</keyword>
<evidence type="ECO:0000256" key="5">
    <source>
        <dbReference type="SAM" id="SignalP"/>
    </source>
</evidence>
<dbReference type="Gene3D" id="2.40.100.10">
    <property type="entry name" value="Cyclophilin-like"/>
    <property type="match status" value="2"/>
</dbReference>
<dbReference type="InterPro" id="IPR020892">
    <property type="entry name" value="Cyclophilin-type_PPIase_CS"/>
</dbReference>
<dbReference type="InterPro" id="IPR044666">
    <property type="entry name" value="Cyclophilin_A-like"/>
</dbReference>
<dbReference type="GO" id="GO:0006457">
    <property type="term" value="P:protein folding"/>
    <property type="evidence" value="ECO:0007669"/>
    <property type="project" value="InterPro"/>
</dbReference>
<organism evidence="7 8">
    <name type="scientific">Breznakibacter xylanolyticus</name>
    <dbReference type="NCBI Taxonomy" id="990"/>
    <lineage>
        <taxon>Bacteria</taxon>
        <taxon>Pseudomonadati</taxon>
        <taxon>Bacteroidota</taxon>
        <taxon>Bacteroidia</taxon>
        <taxon>Marinilabiliales</taxon>
        <taxon>Marinilabiliaceae</taxon>
        <taxon>Breznakibacter</taxon>
    </lineage>
</organism>
<dbReference type="PROSITE" id="PS50072">
    <property type="entry name" value="CSA_PPIASE_2"/>
    <property type="match status" value="1"/>
</dbReference>
<comment type="similarity">
    <text evidence="1">Belongs to the cyclophilin-type PPIase family.</text>
</comment>
<dbReference type="SUPFAM" id="SSF50891">
    <property type="entry name" value="Cyclophilin-like"/>
    <property type="match status" value="2"/>
</dbReference>
<evidence type="ECO:0000256" key="2">
    <source>
        <dbReference type="ARBA" id="ARBA00013194"/>
    </source>
</evidence>
<keyword evidence="4 7" id="KW-0413">Isomerase</keyword>
<dbReference type="PANTHER" id="PTHR45625:SF4">
    <property type="entry name" value="PEPTIDYLPROLYL ISOMERASE DOMAIN AND WD REPEAT-CONTAINING PROTEIN 1"/>
    <property type="match status" value="1"/>
</dbReference>
<dbReference type="Proteomes" id="UP000249239">
    <property type="component" value="Unassembled WGS sequence"/>
</dbReference>
<evidence type="ECO:0000256" key="3">
    <source>
        <dbReference type="ARBA" id="ARBA00023110"/>
    </source>
</evidence>
<dbReference type="EMBL" id="QKZK01000004">
    <property type="protein sequence ID" value="PZX19365.1"/>
    <property type="molecule type" value="Genomic_DNA"/>
</dbReference>
<keyword evidence="5" id="KW-0732">Signal</keyword>
<dbReference type="InterPro" id="IPR029000">
    <property type="entry name" value="Cyclophilin-like_dom_sf"/>
</dbReference>
<dbReference type="OrthoDB" id="9807797at2"/>
<sequence>MTRFFASLLALALMCACAHSQSNTRVVIHTNHGDMVVELFNDTPVHRDNFLKLVREHYYDSLLFHRVIHQFMLQGGDPQSRGAQAGTKLGNGSPGYTLDAEIVYPAHIHQKGALCAARLGDPMNPQRKSSGSQFYIVHGQVFTADMLRQVEAQKTQTQQRATGQKAIAAYTDSLRHYSTQRDSVRFALVRDKAVAAAEMAASTVPPFVMPEAHKQVYQTVGGSPHLDGEYTVFGQVVSGLEVIDAIAALPVDENNRPLQDVKMWIEIVK</sequence>
<dbReference type="EC" id="5.2.1.8" evidence="2"/>
<gene>
    <name evidence="7" type="ORF">LX69_00632</name>
</gene>
<comment type="caution">
    <text evidence="7">The sequence shown here is derived from an EMBL/GenBank/DDBJ whole genome shotgun (WGS) entry which is preliminary data.</text>
</comment>
<dbReference type="PANTHER" id="PTHR45625">
    <property type="entry name" value="PEPTIDYL-PROLYL CIS-TRANS ISOMERASE-RELATED"/>
    <property type="match status" value="1"/>
</dbReference>
<accession>A0A2W7NG47</accession>
<reference evidence="7 8" key="1">
    <citation type="submission" date="2018-06" db="EMBL/GenBank/DDBJ databases">
        <title>Genomic Encyclopedia of Archaeal and Bacterial Type Strains, Phase II (KMG-II): from individual species to whole genera.</title>
        <authorList>
            <person name="Goeker M."/>
        </authorList>
    </citation>
    <scope>NUCLEOTIDE SEQUENCE [LARGE SCALE GENOMIC DNA]</scope>
    <source>
        <strain evidence="7 8">DSM 6779</strain>
    </source>
</reference>
<evidence type="ECO:0000313" key="8">
    <source>
        <dbReference type="Proteomes" id="UP000249239"/>
    </source>
</evidence>
<dbReference type="PROSITE" id="PS51257">
    <property type="entry name" value="PROKAR_LIPOPROTEIN"/>
    <property type="match status" value="1"/>
</dbReference>
<evidence type="ECO:0000256" key="4">
    <source>
        <dbReference type="ARBA" id="ARBA00023235"/>
    </source>
</evidence>
<dbReference type="Pfam" id="PF00160">
    <property type="entry name" value="Pro_isomerase"/>
    <property type="match status" value="2"/>
</dbReference>
<feature type="domain" description="PPIase cyclophilin-type" evidence="6">
    <location>
        <begin position="29"/>
        <end position="263"/>
    </location>
</feature>
<evidence type="ECO:0000313" key="7">
    <source>
        <dbReference type="EMBL" id="PZX19365.1"/>
    </source>
</evidence>
<dbReference type="AlphaFoldDB" id="A0A2W7NG47"/>
<dbReference type="PROSITE" id="PS00170">
    <property type="entry name" value="CSA_PPIASE_1"/>
    <property type="match status" value="1"/>
</dbReference>
<evidence type="ECO:0000256" key="1">
    <source>
        <dbReference type="ARBA" id="ARBA00007365"/>
    </source>
</evidence>